<feature type="compositionally biased region" description="Basic and acidic residues" evidence="1">
    <location>
        <begin position="128"/>
        <end position="140"/>
    </location>
</feature>
<gene>
    <name evidence="2" type="ORF">FPRO_12631</name>
</gene>
<comment type="caution">
    <text evidence="2">The sequence shown here is derived from an EMBL/GenBank/DDBJ whole genome shotgun (WGS) entry which is preliminary data.</text>
</comment>
<dbReference type="Proteomes" id="UP000183971">
    <property type="component" value="Unassembled WGS sequence"/>
</dbReference>
<dbReference type="RefSeq" id="XP_031088554.1">
    <property type="nucleotide sequence ID" value="XM_031223168.1"/>
</dbReference>
<dbReference type="VEuPathDB" id="FungiDB:FPRO_12631"/>
<evidence type="ECO:0000313" key="3">
    <source>
        <dbReference type="Proteomes" id="UP000183971"/>
    </source>
</evidence>
<evidence type="ECO:0000313" key="2">
    <source>
        <dbReference type="EMBL" id="CZR48021.1"/>
    </source>
</evidence>
<reference evidence="3" key="1">
    <citation type="journal article" date="2016" name="Genome Biol. Evol.">
        <title>Comparative 'omics' of the Fusarium fujikuroi species complex highlights differences in genetic potential and metabolite synthesis.</title>
        <authorList>
            <person name="Niehaus E.-M."/>
            <person name="Muensterkoetter M."/>
            <person name="Proctor R.H."/>
            <person name="Brown D.W."/>
            <person name="Sharon A."/>
            <person name="Idan Y."/>
            <person name="Oren-Young L."/>
            <person name="Sieber C.M."/>
            <person name="Novak O."/>
            <person name="Pencik A."/>
            <person name="Tarkowska D."/>
            <person name="Hromadova K."/>
            <person name="Freeman S."/>
            <person name="Maymon M."/>
            <person name="Elazar M."/>
            <person name="Youssef S.A."/>
            <person name="El-Shabrawy E.S.M."/>
            <person name="Shalaby A.B.A."/>
            <person name="Houterman P."/>
            <person name="Brock N.L."/>
            <person name="Burkhardt I."/>
            <person name="Tsavkelova E.A."/>
            <person name="Dickschat J.S."/>
            <person name="Galuszka P."/>
            <person name="Gueldener U."/>
            <person name="Tudzynski B."/>
        </authorList>
    </citation>
    <scope>NUCLEOTIDE SEQUENCE [LARGE SCALE GENOMIC DNA]</scope>
    <source>
        <strain evidence="3">ET1</strain>
    </source>
</reference>
<dbReference type="EMBL" id="FJOF01000013">
    <property type="protein sequence ID" value="CZR48021.1"/>
    <property type="molecule type" value="Genomic_DNA"/>
</dbReference>
<feature type="region of interest" description="Disordered" evidence="1">
    <location>
        <begin position="102"/>
        <end position="140"/>
    </location>
</feature>
<dbReference type="AlphaFoldDB" id="A0A1L7W6L9"/>
<proteinExistence type="predicted"/>
<sequence length="195" mass="21288">MDPCHIMCQWPNCTVEASHWAHCTCPYPSPTDESSSTHASPNSVSHHDQEPTPSSPAAFEPPQSASALDQAVSFCCGGWPTHDNGVHTQMDYASPNLLIDFEPQDIQPGDQSPLTTLGQSSEPASPSRTDDQLVTKDTKGTRSAVEELEDQFPADIPSRMQVEQCEMEKHPQGVQWDLGSQKRGCFEGADEHNQG</sequence>
<dbReference type="GeneID" id="42057495"/>
<accession>A0A1L7W6L9</accession>
<feature type="compositionally biased region" description="Polar residues" evidence="1">
    <location>
        <begin position="31"/>
        <end position="44"/>
    </location>
</feature>
<name>A0A1L7W6L9_FUSPR</name>
<keyword evidence="3" id="KW-1185">Reference proteome</keyword>
<feature type="compositionally biased region" description="Polar residues" evidence="1">
    <location>
        <begin position="109"/>
        <end position="127"/>
    </location>
</feature>
<feature type="region of interest" description="Disordered" evidence="1">
    <location>
        <begin position="31"/>
        <end position="64"/>
    </location>
</feature>
<protein>
    <submittedName>
        <fullName evidence="2">Uncharacterized protein</fullName>
    </submittedName>
</protein>
<organism evidence="2 3">
    <name type="scientific">Fusarium proliferatum (strain ET1)</name>
    <name type="common">Orchid endophyte fungus</name>
    <dbReference type="NCBI Taxonomy" id="1227346"/>
    <lineage>
        <taxon>Eukaryota</taxon>
        <taxon>Fungi</taxon>
        <taxon>Dikarya</taxon>
        <taxon>Ascomycota</taxon>
        <taxon>Pezizomycotina</taxon>
        <taxon>Sordariomycetes</taxon>
        <taxon>Hypocreomycetidae</taxon>
        <taxon>Hypocreales</taxon>
        <taxon>Nectriaceae</taxon>
        <taxon>Fusarium</taxon>
        <taxon>Fusarium fujikuroi species complex</taxon>
    </lineage>
</organism>
<evidence type="ECO:0000256" key="1">
    <source>
        <dbReference type="SAM" id="MobiDB-lite"/>
    </source>
</evidence>